<reference evidence="1 2" key="1">
    <citation type="submission" date="2015-06" db="EMBL/GenBank/DDBJ databases">
        <title>Improved classification and identification of acetic acid bacteria using matrix-assisted laser desorption/ionization time-of-flight mass spectrometry; Gluconobacter nephelii and Gluconobacter uchimurae are later heterotypic synonyms of Gluconobacter japonicus and Gluconobacter oxydans, respectively.</title>
        <authorList>
            <person name="Li L."/>
            <person name="Cleenwerck I."/>
            <person name="De Vuyst L."/>
            <person name="Vandamme P."/>
        </authorList>
    </citation>
    <scope>NUCLEOTIDE SEQUENCE [LARGE SCALE GENOMIC DNA]</scope>
    <source>
        <strain evidence="1 2">LMG 1699</strain>
    </source>
</reference>
<organism evidence="1 2">
    <name type="scientific">Acetobacter malorum</name>
    <dbReference type="NCBI Taxonomy" id="178901"/>
    <lineage>
        <taxon>Bacteria</taxon>
        <taxon>Pseudomonadati</taxon>
        <taxon>Pseudomonadota</taxon>
        <taxon>Alphaproteobacteria</taxon>
        <taxon>Acetobacterales</taxon>
        <taxon>Acetobacteraceae</taxon>
        <taxon>Acetobacter</taxon>
    </lineage>
</organism>
<proteinExistence type="predicted"/>
<dbReference type="OrthoDB" id="7273976at2"/>
<protein>
    <submittedName>
        <fullName evidence="1">Uncharacterized protein</fullName>
    </submittedName>
</protein>
<comment type="caution">
    <text evidence="1">The sequence shown here is derived from an EMBL/GenBank/DDBJ whole genome shotgun (WGS) entry which is preliminary data.</text>
</comment>
<gene>
    <name evidence="1" type="ORF">AD951_01970</name>
</gene>
<dbReference type="PATRIC" id="fig|178901.14.peg.1846"/>
<evidence type="ECO:0000313" key="2">
    <source>
        <dbReference type="Proteomes" id="UP000075377"/>
    </source>
</evidence>
<dbReference type="AlphaFoldDB" id="A0A149USN9"/>
<evidence type="ECO:0000313" key="1">
    <source>
        <dbReference type="EMBL" id="KXV70962.1"/>
    </source>
</evidence>
<sequence>MSETLERPAQATAFEPRQAHKEGWTLLEGCGPENDETHLVGLHCSDPQAWWRVATKAREGSAYHCDALARLSEGEREQIRLRFGPF</sequence>
<accession>A0A149USN9</accession>
<dbReference type="RefSeq" id="WP_061498686.1">
    <property type="nucleotide sequence ID" value="NZ_LHZX01000198.1"/>
</dbReference>
<dbReference type="Proteomes" id="UP000075377">
    <property type="component" value="Unassembled WGS sequence"/>
</dbReference>
<dbReference type="EMBL" id="LHZX01000198">
    <property type="protein sequence ID" value="KXV70962.1"/>
    <property type="molecule type" value="Genomic_DNA"/>
</dbReference>
<name>A0A149USN9_9PROT</name>